<dbReference type="NCBIfam" id="TIGR03916">
    <property type="entry name" value="rSAM_link_UDG"/>
    <property type="match status" value="1"/>
</dbReference>
<dbReference type="InterPro" id="IPR010994">
    <property type="entry name" value="RuvA_2-like"/>
</dbReference>
<sequence>MKESVLEKLSILADAAKYDVSCSTSGVNRSNNKVLGSATSAGICHTWSADGRCVSLLKILMTNYCVYDCEYCVNRISNDIKRASFSPEEVAELTIEFYRRNYIEGLFLSAGIEKNPNHTMERLVKVLLLLRNKYGFSGYIHLKAIPGADPILIKQAGILTDRMSVNIELPSENSLKVLAPQKQIDSLYLPMKQIREGIEESVFENQYFKSTPKFVPAGQSTQMIVGASPDTDLTIIKNTQNLYRGFNLKRVYFSAYVPVNQGSNLPSIQTTPPLVREHRLYQADWLLRFYKFDANELLNEGNPNFELDIDPKMMWALKNMNHFPMEINKVSYEELLRIPGIGVRSAQRIIRQRRIGLIQYDDLKKIGVVVKRAKYFITCNGKYEGLKEMNENGIREALVPINKYEQLTLF</sequence>
<keyword evidence="1" id="KW-0949">S-adenosyl-L-methionine</keyword>
<dbReference type="PANTHER" id="PTHR21180">
    <property type="entry name" value="ENDONUCLEASE/EXONUCLEASE/PHOSPHATASE FAMILY DOMAIN-CONTAINING PROTEIN 1"/>
    <property type="match status" value="1"/>
</dbReference>
<dbReference type="InterPro" id="IPR007197">
    <property type="entry name" value="rSAM"/>
</dbReference>
<dbReference type="Gene3D" id="3.20.20.70">
    <property type="entry name" value="Aldolase class I"/>
    <property type="match status" value="1"/>
</dbReference>
<dbReference type="SFLD" id="SFLDS00029">
    <property type="entry name" value="Radical_SAM"/>
    <property type="match status" value="1"/>
</dbReference>
<evidence type="ECO:0000256" key="4">
    <source>
        <dbReference type="ARBA" id="ARBA00023014"/>
    </source>
</evidence>
<dbReference type="EMBL" id="SMAL01000015">
    <property type="protein sequence ID" value="TCT11665.1"/>
    <property type="molecule type" value="Genomic_DNA"/>
</dbReference>
<dbReference type="AlphaFoldDB" id="A0A4R3MIV5"/>
<accession>A0A4R3MIV5</accession>
<comment type="caution">
    <text evidence="5">The sequence shown here is derived from an EMBL/GenBank/DDBJ whole genome shotgun (WGS) entry which is preliminary data.</text>
</comment>
<dbReference type="GO" id="GO:0003824">
    <property type="term" value="F:catalytic activity"/>
    <property type="evidence" value="ECO:0007669"/>
    <property type="project" value="InterPro"/>
</dbReference>
<dbReference type="SUPFAM" id="SSF47781">
    <property type="entry name" value="RuvA domain 2-like"/>
    <property type="match status" value="1"/>
</dbReference>
<dbReference type="GO" id="GO:0051536">
    <property type="term" value="F:iron-sulfur cluster binding"/>
    <property type="evidence" value="ECO:0007669"/>
    <property type="project" value="UniProtKB-KW"/>
</dbReference>
<reference evidence="5 6" key="1">
    <citation type="submission" date="2019-03" db="EMBL/GenBank/DDBJ databases">
        <title>Genomic Encyclopedia of Type Strains, Phase IV (KMG-IV): sequencing the most valuable type-strain genomes for metagenomic binning, comparative biology and taxonomic classification.</title>
        <authorList>
            <person name="Goeker M."/>
        </authorList>
    </citation>
    <scope>NUCLEOTIDE SEQUENCE [LARGE SCALE GENOMIC DNA]</scope>
    <source>
        <strain evidence="5 6">DSM 24629</strain>
    </source>
</reference>
<proteinExistence type="predicted"/>
<evidence type="ECO:0000313" key="5">
    <source>
        <dbReference type="EMBL" id="TCT11665.1"/>
    </source>
</evidence>
<keyword evidence="4" id="KW-0411">Iron-sulfur</keyword>
<dbReference type="SUPFAM" id="SSF102114">
    <property type="entry name" value="Radical SAM enzymes"/>
    <property type="match status" value="1"/>
</dbReference>
<protein>
    <submittedName>
        <fullName evidence="5">Putative DNA modification/repair radical SAM protein</fullName>
    </submittedName>
</protein>
<organism evidence="5 6">
    <name type="scientific">Natranaerovirga pectinivora</name>
    <dbReference type="NCBI Taxonomy" id="682400"/>
    <lineage>
        <taxon>Bacteria</taxon>
        <taxon>Bacillati</taxon>
        <taxon>Bacillota</taxon>
        <taxon>Clostridia</taxon>
        <taxon>Lachnospirales</taxon>
        <taxon>Natranaerovirgaceae</taxon>
        <taxon>Natranaerovirga</taxon>
    </lineage>
</organism>
<evidence type="ECO:0000256" key="2">
    <source>
        <dbReference type="ARBA" id="ARBA00022723"/>
    </source>
</evidence>
<dbReference type="GO" id="GO:0046872">
    <property type="term" value="F:metal ion binding"/>
    <property type="evidence" value="ECO:0007669"/>
    <property type="project" value="UniProtKB-KW"/>
</dbReference>
<dbReference type="InterPro" id="IPR058240">
    <property type="entry name" value="rSAM_sf"/>
</dbReference>
<dbReference type="Gene3D" id="1.10.150.320">
    <property type="entry name" value="Photosystem II 12 kDa extrinsic protein"/>
    <property type="match status" value="1"/>
</dbReference>
<dbReference type="SFLD" id="SFLDG01102">
    <property type="entry name" value="Uncharacterised_Radical_SAM_Su"/>
    <property type="match status" value="1"/>
</dbReference>
<dbReference type="InterPro" id="IPR023874">
    <property type="entry name" value="DNA_rSAM_put"/>
</dbReference>
<dbReference type="InterPro" id="IPR013785">
    <property type="entry name" value="Aldolase_TIM"/>
</dbReference>
<dbReference type="RefSeq" id="WP_132254104.1">
    <property type="nucleotide sequence ID" value="NZ_SMAL01000015.1"/>
</dbReference>
<dbReference type="CDD" id="cd01335">
    <property type="entry name" value="Radical_SAM"/>
    <property type="match status" value="1"/>
</dbReference>
<dbReference type="InterPro" id="IPR051675">
    <property type="entry name" value="Endo/Exo/Phosphatase_dom_1"/>
</dbReference>
<dbReference type="Proteomes" id="UP000294902">
    <property type="component" value="Unassembled WGS sequence"/>
</dbReference>
<evidence type="ECO:0000256" key="1">
    <source>
        <dbReference type="ARBA" id="ARBA00022691"/>
    </source>
</evidence>
<dbReference type="OrthoDB" id="9801154at2"/>
<keyword evidence="6" id="KW-1185">Reference proteome</keyword>
<evidence type="ECO:0000256" key="3">
    <source>
        <dbReference type="ARBA" id="ARBA00023004"/>
    </source>
</evidence>
<evidence type="ECO:0000313" key="6">
    <source>
        <dbReference type="Proteomes" id="UP000294902"/>
    </source>
</evidence>
<keyword evidence="2" id="KW-0479">Metal-binding</keyword>
<dbReference type="PANTHER" id="PTHR21180:SF9">
    <property type="entry name" value="TYPE II SECRETION SYSTEM PROTEIN K"/>
    <property type="match status" value="1"/>
</dbReference>
<name>A0A4R3MIV5_9FIRM</name>
<keyword evidence="3" id="KW-0408">Iron</keyword>
<gene>
    <name evidence="5" type="ORF">EDC18_11510</name>
</gene>